<dbReference type="EMBL" id="JAGRRH010000013">
    <property type="protein sequence ID" value="KAG7360862.1"/>
    <property type="molecule type" value="Genomic_DNA"/>
</dbReference>
<proteinExistence type="predicted"/>
<evidence type="ECO:0000313" key="3">
    <source>
        <dbReference type="Proteomes" id="UP000693970"/>
    </source>
</evidence>
<dbReference type="OrthoDB" id="48019at2759"/>
<keyword evidence="3" id="KW-1185">Reference proteome</keyword>
<dbReference type="Proteomes" id="UP000693970">
    <property type="component" value="Unassembled WGS sequence"/>
</dbReference>
<protein>
    <recommendedName>
        <fullName evidence="1">DUF6824 domain-containing protein</fullName>
    </recommendedName>
</protein>
<organism evidence="2 3">
    <name type="scientific">Nitzschia inconspicua</name>
    <dbReference type="NCBI Taxonomy" id="303405"/>
    <lineage>
        <taxon>Eukaryota</taxon>
        <taxon>Sar</taxon>
        <taxon>Stramenopiles</taxon>
        <taxon>Ochrophyta</taxon>
        <taxon>Bacillariophyta</taxon>
        <taxon>Bacillariophyceae</taxon>
        <taxon>Bacillariophycidae</taxon>
        <taxon>Bacillariales</taxon>
        <taxon>Bacillariaceae</taxon>
        <taxon>Nitzschia</taxon>
    </lineage>
</organism>
<sequence length="312" mass="34719">MMRSSLENTIQTNTSPNAIKCTLPFSCEGKLDASYLRGLCDIGNAVELRDASTDCEFPIKKRGNCPGEILPEDFVPSSYTVIVGRGKRIAHSVGNQRLRILANIFLPEYARAANCKAAKTRIVNKIVDTIKCACVDSRCEGAFVRHYKGRYYVVDDSVAREKVGYQLRDLLGDRYESSSRSKVAKKHRLKLLKRRKLLGDDVYDYGDEVVSYSSSSTGQSGHEGSHPRVISSYEYPLPVVGTNSSVNVLLESSSTSQQSRAAVPSRPRHLKNLSFDAMQLLKEPLISGRNSITWIEYDATKSLQEALQQQDV</sequence>
<dbReference type="Pfam" id="PF20710">
    <property type="entry name" value="DUF6824"/>
    <property type="match status" value="1"/>
</dbReference>
<accession>A0A9K3LEZ6</accession>
<reference evidence="2" key="1">
    <citation type="journal article" date="2021" name="Sci. Rep.">
        <title>Diploid genomic architecture of Nitzschia inconspicua, an elite biomass production diatom.</title>
        <authorList>
            <person name="Oliver A."/>
            <person name="Podell S."/>
            <person name="Pinowska A."/>
            <person name="Traller J.C."/>
            <person name="Smith S.R."/>
            <person name="McClure R."/>
            <person name="Beliaev A."/>
            <person name="Bohutskyi P."/>
            <person name="Hill E.A."/>
            <person name="Rabines A."/>
            <person name="Zheng H."/>
            <person name="Allen L.Z."/>
            <person name="Kuo A."/>
            <person name="Grigoriev I.V."/>
            <person name="Allen A.E."/>
            <person name="Hazlebeck D."/>
            <person name="Allen E.E."/>
        </authorList>
    </citation>
    <scope>NUCLEOTIDE SEQUENCE</scope>
    <source>
        <strain evidence="2">Hildebrandi</strain>
    </source>
</reference>
<feature type="domain" description="DUF6824" evidence="1">
    <location>
        <begin position="81"/>
        <end position="169"/>
    </location>
</feature>
<gene>
    <name evidence="2" type="ORF">IV203_035961</name>
</gene>
<comment type="caution">
    <text evidence="2">The sequence shown here is derived from an EMBL/GenBank/DDBJ whole genome shotgun (WGS) entry which is preliminary data.</text>
</comment>
<evidence type="ECO:0000259" key="1">
    <source>
        <dbReference type="Pfam" id="PF20710"/>
    </source>
</evidence>
<dbReference type="InterPro" id="IPR049227">
    <property type="entry name" value="DUF6824"/>
</dbReference>
<dbReference type="AlphaFoldDB" id="A0A9K3LEZ6"/>
<name>A0A9K3LEZ6_9STRA</name>
<evidence type="ECO:0000313" key="2">
    <source>
        <dbReference type="EMBL" id="KAG7360862.1"/>
    </source>
</evidence>
<reference evidence="2" key="2">
    <citation type="submission" date="2021-04" db="EMBL/GenBank/DDBJ databases">
        <authorList>
            <person name="Podell S."/>
        </authorList>
    </citation>
    <scope>NUCLEOTIDE SEQUENCE</scope>
    <source>
        <strain evidence="2">Hildebrandi</strain>
    </source>
</reference>